<gene>
    <name evidence="3" type="ORF">CWR48_16210</name>
</gene>
<dbReference type="Gene3D" id="3.90.180.10">
    <property type="entry name" value="Medium-chain alcohol dehydrogenases, catalytic domain"/>
    <property type="match status" value="1"/>
</dbReference>
<dbReference type="InterPro" id="IPR002364">
    <property type="entry name" value="Quin_OxRdtase/zeta-crystal_CS"/>
</dbReference>
<protein>
    <submittedName>
        <fullName evidence="3">NADPH:quinone reductase</fullName>
    </submittedName>
</protein>
<dbReference type="OrthoDB" id="9792162at2"/>
<name>A0A3D8PKM2_9BACI</name>
<dbReference type="RefSeq" id="WP_115774382.1">
    <property type="nucleotide sequence ID" value="NZ_PIOC01000024.1"/>
</dbReference>
<dbReference type="SUPFAM" id="SSF50129">
    <property type="entry name" value="GroES-like"/>
    <property type="match status" value="1"/>
</dbReference>
<dbReference type="PANTHER" id="PTHR11695">
    <property type="entry name" value="ALCOHOL DEHYDROGENASE RELATED"/>
    <property type="match status" value="1"/>
</dbReference>
<sequence>MKAMVIDKYGKIPLRLTKMPVPEIGEYEVLTEIHAASINPLDFRIRNGEVKLLIKYKMPLILGNDFSGVVTKVGTKVTGFRVGNEVYGRPRESKVGTFAEYISIHEDDIALKPKNISFEEAASIPLVGLTSYQALHEILQLQKGQKILIHAGAGGVGTFAIQLAKLMGATVGTTASEDGRELVQSLGADEIINYKTDKFEDILGNYDAIFDTLGGTALEKSFDVLKNGGKIVSISGLPNARFAKERGLGFLKTMLLSVVSKKLTTLEKKQNVQYRYLFMKPSGEQLRIIADFIESGKIEPVIDRVFSFEDAQKAIEYSESGRAKGKIILKIR</sequence>
<dbReference type="InterPro" id="IPR036291">
    <property type="entry name" value="NAD(P)-bd_dom_sf"/>
</dbReference>
<dbReference type="SMART" id="SM00829">
    <property type="entry name" value="PKS_ER"/>
    <property type="match status" value="1"/>
</dbReference>
<dbReference type="Pfam" id="PF08240">
    <property type="entry name" value="ADH_N"/>
    <property type="match status" value="1"/>
</dbReference>
<accession>A0A3D8PKM2</accession>
<dbReference type="Proteomes" id="UP000257143">
    <property type="component" value="Unassembled WGS sequence"/>
</dbReference>
<dbReference type="GO" id="GO:0008270">
    <property type="term" value="F:zinc ion binding"/>
    <property type="evidence" value="ECO:0007669"/>
    <property type="project" value="InterPro"/>
</dbReference>
<dbReference type="Pfam" id="PF13602">
    <property type="entry name" value="ADH_zinc_N_2"/>
    <property type="match status" value="1"/>
</dbReference>
<dbReference type="InterPro" id="IPR020843">
    <property type="entry name" value="ER"/>
</dbReference>
<evidence type="ECO:0000256" key="1">
    <source>
        <dbReference type="ARBA" id="ARBA00023002"/>
    </source>
</evidence>
<dbReference type="Gene3D" id="3.40.50.720">
    <property type="entry name" value="NAD(P)-binding Rossmann-like Domain"/>
    <property type="match status" value="1"/>
</dbReference>
<dbReference type="PANTHER" id="PTHR11695:SF294">
    <property type="entry name" value="RETICULON-4-INTERACTING PROTEIN 1, MITOCHONDRIAL"/>
    <property type="match status" value="1"/>
</dbReference>
<organism evidence="3 4">
    <name type="scientific">Oceanobacillus arenosus</name>
    <dbReference type="NCBI Taxonomy" id="1229153"/>
    <lineage>
        <taxon>Bacteria</taxon>
        <taxon>Bacillati</taxon>
        <taxon>Bacillota</taxon>
        <taxon>Bacilli</taxon>
        <taxon>Bacillales</taxon>
        <taxon>Bacillaceae</taxon>
        <taxon>Oceanobacillus</taxon>
    </lineage>
</organism>
<keyword evidence="4" id="KW-1185">Reference proteome</keyword>
<dbReference type="PROSITE" id="PS01162">
    <property type="entry name" value="QOR_ZETA_CRYSTAL"/>
    <property type="match status" value="1"/>
</dbReference>
<evidence type="ECO:0000313" key="3">
    <source>
        <dbReference type="EMBL" id="RDW16584.1"/>
    </source>
</evidence>
<dbReference type="AlphaFoldDB" id="A0A3D8PKM2"/>
<dbReference type="CDD" id="cd05289">
    <property type="entry name" value="MDR_like_2"/>
    <property type="match status" value="1"/>
</dbReference>
<dbReference type="SUPFAM" id="SSF51735">
    <property type="entry name" value="NAD(P)-binding Rossmann-fold domains"/>
    <property type="match status" value="1"/>
</dbReference>
<dbReference type="EMBL" id="PIOC01000024">
    <property type="protein sequence ID" value="RDW16584.1"/>
    <property type="molecule type" value="Genomic_DNA"/>
</dbReference>
<dbReference type="InterPro" id="IPR050700">
    <property type="entry name" value="YIM1/Zinc_Alcohol_DH_Fams"/>
</dbReference>
<evidence type="ECO:0000313" key="4">
    <source>
        <dbReference type="Proteomes" id="UP000257143"/>
    </source>
</evidence>
<proteinExistence type="predicted"/>
<reference evidence="4" key="1">
    <citation type="submission" date="2017-11" db="EMBL/GenBank/DDBJ databases">
        <authorList>
            <person name="Zhu W."/>
        </authorList>
    </citation>
    <scope>NUCLEOTIDE SEQUENCE [LARGE SCALE GENOMIC DNA]</scope>
    <source>
        <strain evidence="4">CAU 1183</strain>
    </source>
</reference>
<feature type="domain" description="Enoyl reductase (ER)" evidence="2">
    <location>
        <begin position="11"/>
        <end position="329"/>
    </location>
</feature>
<keyword evidence="1" id="KW-0560">Oxidoreductase</keyword>
<dbReference type="GO" id="GO:0016491">
    <property type="term" value="F:oxidoreductase activity"/>
    <property type="evidence" value="ECO:0007669"/>
    <property type="project" value="UniProtKB-KW"/>
</dbReference>
<dbReference type="InterPro" id="IPR013154">
    <property type="entry name" value="ADH-like_N"/>
</dbReference>
<evidence type="ECO:0000259" key="2">
    <source>
        <dbReference type="SMART" id="SM00829"/>
    </source>
</evidence>
<comment type="caution">
    <text evidence="3">The sequence shown here is derived from an EMBL/GenBank/DDBJ whole genome shotgun (WGS) entry which is preliminary data.</text>
</comment>
<dbReference type="InterPro" id="IPR011032">
    <property type="entry name" value="GroES-like_sf"/>
</dbReference>